<name>A0ACB9PUA9_BAUVA</name>
<dbReference type="EMBL" id="CM039428">
    <property type="protein sequence ID" value="KAI4352345.1"/>
    <property type="molecule type" value="Genomic_DNA"/>
</dbReference>
<accession>A0ACB9PUA9</accession>
<organism evidence="1 2">
    <name type="scientific">Bauhinia variegata</name>
    <name type="common">Purple orchid tree</name>
    <name type="synonym">Phanera variegata</name>
    <dbReference type="NCBI Taxonomy" id="167791"/>
    <lineage>
        <taxon>Eukaryota</taxon>
        <taxon>Viridiplantae</taxon>
        <taxon>Streptophyta</taxon>
        <taxon>Embryophyta</taxon>
        <taxon>Tracheophyta</taxon>
        <taxon>Spermatophyta</taxon>
        <taxon>Magnoliopsida</taxon>
        <taxon>eudicotyledons</taxon>
        <taxon>Gunneridae</taxon>
        <taxon>Pentapetalae</taxon>
        <taxon>rosids</taxon>
        <taxon>fabids</taxon>
        <taxon>Fabales</taxon>
        <taxon>Fabaceae</taxon>
        <taxon>Cercidoideae</taxon>
        <taxon>Cercideae</taxon>
        <taxon>Bauhiniinae</taxon>
        <taxon>Bauhinia</taxon>
    </lineage>
</organism>
<sequence length="398" mass="45240">MESPFQTCTPSFNTDFCLQLSYNVLLKELEKDSNFVASPFSLHVILSLVTSGSTGNTLKQLLSFLGSESIDDLNLFSSQIISGIRLIEQSESVERGPKLSFINGAWVEQSFGLKASYEEVVKNVYRSQVKVVDFISKADQVKVEVNSWVENTTNGLIKEILPSGSVDKETMLILANALYFKGAWDQKFDASKTTTKNFNLLNGQIVQVPFMTSSAYERHYYRSFDSFKILQIPYQSGNSPLKFSMYFFLPHEKDGLQNLIHSLNSNPRFLNQDFRLEKEEIRNVWIPRFKFLFEFEAKDNIKKLGLELPFLPGELTEVSDSPERNKLYVSKMFHKAFIEVNEEGTEAAASTALKFRKCCLQLPIPSFVADHPFLFMIREETSMAVFFVGAVLNPLSTS</sequence>
<dbReference type="Proteomes" id="UP000828941">
    <property type="component" value="Chromosome 3"/>
</dbReference>
<gene>
    <name evidence="1" type="ORF">L6164_006608</name>
</gene>
<proteinExistence type="predicted"/>
<comment type="caution">
    <text evidence="1">The sequence shown here is derived from an EMBL/GenBank/DDBJ whole genome shotgun (WGS) entry which is preliminary data.</text>
</comment>
<evidence type="ECO:0000313" key="2">
    <source>
        <dbReference type="Proteomes" id="UP000828941"/>
    </source>
</evidence>
<reference evidence="1 2" key="1">
    <citation type="journal article" date="2022" name="DNA Res.">
        <title>Chromosomal-level genome assembly of the orchid tree Bauhinia variegata (Leguminosae; Cercidoideae) supports the allotetraploid origin hypothesis of Bauhinia.</title>
        <authorList>
            <person name="Zhong Y."/>
            <person name="Chen Y."/>
            <person name="Zheng D."/>
            <person name="Pang J."/>
            <person name="Liu Y."/>
            <person name="Luo S."/>
            <person name="Meng S."/>
            <person name="Qian L."/>
            <person name="Wei D."/>
            <person name="Dai S."/>
            <person name="Zhou R."/>
        </authorList>
    </citation>
    <scope>NUCLEOTIDE SEQUENCE [LARGE SCALE GENOMIC DNA]</scope>
    <source>
        <strain evidence="1">BV-YZ2020</strain>
    </source>
</reference>
<protein>
    <submittedName>
        <fullName evidence="1">Uncharacterized protein</fullName>
    </submittedName>
</protein>
<evidence type="ECO:0000313" key="1">
    <source>
        <dbReference type="EMBL" id="KAI4352345.1"/>
    </source>
</evidence>
<keyword evidence="2" id="KW-1185">Reference proteome</keyword>